<dbReference type="Proteomes" id="UP000749559">
    <property type="component" value="Unassembled WGS sequence"/>
</dbReference>
<reference evidence="4" key="1">
    <citation type="submission" date="2022-03" db="EMBL/GenBank/DDBJ databases">
        <authorList>
            <person name="Martin C."/>
        </authorList>
    </citation>
    <scope>NUCLEOTIDE SEQUENCE</scope>
</reference>
<dbReference type="AlphaFoldDB" id="A0A8S4PML8"/>
<dbReference type="SUPFAM" id="SSF57667">
    <property type="entry name" value="beta-beta-alpha zinc fingers"/>
    <property type="match status" value="1"/>
</dbReference>
<feature type="compositionally biased region" description="Polar residues" evidence="2">
    <location>
        <begin position="91"/>
        <end position="100"/>
    </location>
</feature>
<comment type="caution">
    <text evidence="4">The sequence shown here is derived from an EMBL/GenBank/DDBJ whole genome shotgun (WGS) entry which is preliminary data.</text>
</comment>
<dbReference type="GO" id="GO:0008270">
    <property type="term" value="F:zinc ion binding"/>
    <property type="evidence" value="ECO:0007669"/>
    <property type="project" value="UniProtKB-KW"/>
</dbReference>
<gene>
    <name evidence="4" type="ORF">OFUS_LOCUS19678</name>
</gene>
<dbReference type="PROSITE" id="PS50157">
    <property type="entry name" value="ZINC_FINGER_C2H2_2"/>
    <property type="match status" value="1"/>
</dbReference>
<keyword evidence="5" id="KW-1185">Reference proteome</keyword>
<keyword evidence="1" id="KW-0863">Zinc-finger</keyword>
<evidence type="ECO:0000313" key="5">
    <source>
        <dbReference type="Proteomes" id="UP000749559"/>
    </source>
</evidence>
<evidence type="ECO:0000313" key="4">
    <source>
        <dbReference type="EMBL" id="CAH1795090.1"/>
    </source>
</evidence>
<dbReference type="InterPro" id="IPR013087">
    <property type="entry name" value="Znf_C2H2_type"/>
</dbReference>
<feature type="domain" description="C2H2-type" evidence="3">
    <location>
        <begin position="51"/>
        <end position="82"/>
    </location>
</feature>
<evidence type="ECO:0000256" key="2">
    <source>
        <dbReference type="SAM" id="MobiDB-lite"/>
    </source>
</evidence>
<dbReference type="InterPro" id="IPR036236">
    <property type="entry name" value="Znf_C2H2_sf"/>
</dbReference>
<feature type="compositionally biased region" description="Basic and acidic residues" evidence="2">
    <location>
        <begin position="73"/>
        <end position="90"/>
    </location>
</feature>
<proteinExistence type="predicted"/>
<dbReference type="Gene3D" id="3.30.160.60">
    <property type="entry name" value="Classic Zinc Finger"/>
    <property type="match status" value="1"/>
</dbReference>
<sequence>MTHFTSVWIERSYSKTLREIMGIFKCNFCEKHYTTLGSKNRHELTHGDVSFKCLQCQKEYQYQTHLRRHEKVCQKNRDGEQNKKRIRNTDEPSSGTQNIVRNVVKEMVEGLKRKKM</sequence>
<accession>A0A8S4PML8</accession>
<keyword evidence="1" id="KW-0862">Zinc</keyword>
<keyword evidence="1" id="KW-0479">Metal-binding</keyword>
<dbReference type="SMART" id="SM00355">
    <property type="entry name" value="ZnF_C2H2"/>
    <property type="match status" value="2"/>
</dbReference>
<evidence type="ECO:0000259" key="3">
    <source>
        <dbReference type="PROSITE" id="PS50157"/>
    </source>
</evidence>
<feature type="region of interest" description="Disordered" evidence="2">
    <location>
        <begin position="73"/>
        <end position="102"/>
    </location>
</feature>
<name>A0A8S4PML8_OWEFU</name>
<dbReference type="EMBL" id="CAIIXF020000009">
    <property type="protein sequence ID" value="CAH1795090.1"/>
    <property type="molecule type" value="Genomic_DNA"/>
</dbReference>
<protein>
    <recommendedName>
        <fullName evidence="3">C2H2-type domain-containing protein</fullName>
    </recommendedName>
</protein>
<organism evidence="4 5">
    <name type="scientific">Owenia fusiformis</name>
    <name type="common">Polychaete worm</name>
    <dbReference type="NCBI Taxonomy" id="6347"/>
    <lineage>
        <taxon>Eukaryota</taxon>
        <taxon>Metazoa</taxon>
        <taxon>Spiralia</taxon>
        <taxon>Lophotrochozoa</taxon>
        <taxon>Annelida</taxon>
        <taxon>Polychaeta</taxon>
        <taxon>Sedentaria</taxon>
        <taxon>Canalipalpata</taxon>
        <taxon>Sabellida</taxon>
        <taxon>Oweniida</taxon>
        <taxon>Oweniidae</taxon>
        <taxon>Owenia</taxon>
    </lineage>
</organism>
<evidence type="ECO:0000256" key="1">
    <source>
        <dbReference type="PROSITE-ProRule" id="PRU00042"/>
    </source>
</evidence>